<protein>
    <recommendedName>
        <fullName evidence="1">CheW-like domain-containing protein</fullName>
    </recommendedName>
</protein>
<reference evidence="3" key="1">
    <citation type="submission" date="2016-01" db="EMBL/GenBank/DDBJ databases">
        <title>Draft genome of Chromobacterium sp. F49.</title>
        <authorList>
            <person name="Hong K.W."/>
        </authorList>
    </citation>
    <scope>NUCLEOTIDE SEQUENCE [LARGE SCALE GENOMIC DNA]</scope>
    <source>
        <strain evidence="3">CN3</strain>
    </source>
</reference>
<dbReference type="InterPro" id="IPR039315">
    <property type="entry name" value="CheW"/>
</dbReference>
<dbReference type="RefSeq" id="WP_066689782.1">
    <property type="nucleotide sequence ID" value="NZ_CP117025.1"/>
</dbReference>
<name>A0ABR5YD63_9SPHN</name>
<dbReference type="Proteomes" id="UP000076609">
    <property type="component" value="Unassembled WGS sequence"/>
</dbReference>
<dbReference type="InterPro" id="IPR036061">
    <property type="entry name" value="CheW-like_dom_sf"/>
</dbReference>
<dbReference type="EMBL" id="LQQO01000012">
    <property type="protein sequence ID" value="KZE15302.1"/>
    <property type="molecule type" value="Genomic_DNA"/>
</dbReference>
<evidence type="ECO:0000313" key="2">
    <source>
        <dbReference type="EMBL" id="KZE15302.1"/>
    </source>
</evidence>
<gene>
    <name evidence="2" type="ORF">AVT10_02870</name>
</gene>
<dbReference type="SUPFAM" id="SSF50341">
    <property type="entry name" value="CheW-like"/>
    <property type="match status" value="1"/>
</dbReference>
<evidence type="ECO:0000259" key="1">
    <source>
        <dbReference type="PROSITE" id="PS50851"/>
    </source>
</evidence>
<proteinExistence type="predicted"/>
<dbReference type="Gene3D" id="2.30.30.40">
    <property type="entry name" value="SH3 Domains"/>
    <property type="match status" value="1"/>
</dbReference>
<accession>A0ABR5YD63</accession>
<dbReference type="Pfam" id="PF01584">
    <property type="entry name" value="CheW"/>
    <property type="match status" value="1"/>
</dbReference>
<dbReference type="PANTHER" id="PTHR22617">
    <property type="entry name" value="CHEMOTAXIS SENSOR HISTIDINE KINASE-RELATED"/>
    <property type="match status" value="1"/>
</dbReference>
<keyword evidence="3" id="KW-1185">Reference proteome</keyword>
<dbReference type="PROSITE" id="PS50851">
    <property type="entry name" value="CHEW"/>
    <property type="match status" value="1"/>
</dbReference>
<dbReference type="Gene3D" id="2.40.50.180">
    <property type="entry name" value="CheA-289, Domain 4"/>
    <property type="match status" value="1"/>
</dbReference>
<dbReference type="PANTHER" id="PTHR22617:SF23">
    <property type="entry name" value="CHEMOTAXIS PROTEIN CHEW"/>
    <property type="match status" value="1"/>
</dbReference>
<evidence type="ECO:0000313" key="3">
    <source>
        <dbReference type="Proteomes" id="UP000076609"/>
    </source>
</evidence>
<feature type="domain" description="CheW-like" evidence="1">
    <location>
        <begin position="38"/>
        <end position="170"/>
    </location>
</feature>
<dbReference type="InterPro" id="IPR002545">
    <property type="entry name" value="CheW-lke_dom"/>
</dbReference>
<comment type="caution">
    <text evidence="2">The sequence shown here is derived from an EMBL/GenBank/DDBJ whole genome shotgun (WGS) entry which is preliminary data.</text>
</comment>
<sequence>MSAPLILADGLDADAIAAILAARQRAVGSTRSLDDRPTETLLVFDLGGVAHGLPIDCVRAVAPLPKVTRLPHPPAALTGLVAWRGTVVNLFALAELLDRDAAGATAMIVLRHDAPRIALAVDAVSGVTTIARQPAASALATLVVDGDQRLTRIDPVMLIERLLPARLQEG</sequence>
<organism evidence="2 3">
    <name type="scientific">Sphingomonas hankookensis</name>
    <dbReference type="NCBI Taxonomy" id="563996"/>
    <lineage>
        <taxon>Bacteria</taxon>
        <taxon>Pseudomonadati</taxon>
        <taxon>Pseudomonadota</taxon>
        <taxon>Alphaproteobacteria</taxon>
        <taxon>Sphingomonadales</taxon>
        <taxon>Sphingomonadaceae</taxon>
        <taxon>Sphingomonas</taxon>
    </lineage>
</organism>
<dbReference type="SMART" id="SM00260">
    <property type="entry name" value="CheW"/>
    <property type="match status" value="1"/>
</dbReference>